<feature type="chain" id="PRO_5034834200" evidence="4">
    <location>
        <begin position="21"/>
        <end position="163"/>
    </location>
</feature>
<dbReference type="Proteomes" id="UP000600547">
    <property type="component" value="Unassembled WGS sequence"/>
</dbReference>
<evidence type="ECO:0000313" key="6">
    <source>
        <dbReference type="Proteomes" id="UP000600547"/>
    </source>
</evidence>
<dbReference type="Pfam" id="PF00545">
    <property type="entry name" value="Ribonuclease"/>
    <property type="match status" value="1"/>
</dbReference>
<dbReference type="AlphaFoldDB" id="A0A8H9GIX5"/>
<dbReference type="InterPro" id="IPR016191">
    <property type="entry name" value="Ribonuclease/ribotoxin"/>
</dbReference>
<dbReference type="GO" id="GO:0016787">
    <property type="term" value="F:hydrolase activity"/>
    <property type="evidence" value="ECO:0007669"/>
    <property type="project" value="UniProtKB-KW"/>
</dbReference>
<reference evidence="6" key="1">
    <citation type="journal article" date="2019" name="Int. J. Syst. Evol. Microbiol.">
        <title>The Global Catalogue of Microorganisms (GCM) 10K type strain sequencing project: providing services to taxonomists for standard genome sequencing and annotation.</title>
        <authorList>
            <consortium name="The Broad Institute Genomics Platform"/>
            <consortium name="The Broad Institute Genome Sequencing Center for Infectious Disease"/>
            <person name="Wu L."/>
            <person name="Ma J."/>
        </authorList>
    </citation>
    <scope>NUCLEOTIDE SEQUENCE [LARGE SCALE GENOMIC DNA]</scope>
    <source>
        <strain evidence="6">JCM 31047</strain>
    </source>
</reference>
<evidence type="ECO:0000313" key="5">
    <source>
        <dbReference type="EMBL" id="GGM30934.1"/>
    </source>
</evidence>
<dbReference type="PROSITE" id="PS51257">
    <property type="entry name" value="PROKAR_LIPOPROTEIN"/>
    <property type="match status" value="1"/>
</dbReference>
<gene>
    <name evidence="5" type="ORF">GCM10008956_03810</name>
</gene>
<protein>
    <submittedName>
        <fullName evidence="5">Uncharacterized protein</fullName>
    </submittedName>
</protein>
<feature type="region of interest" description="Disordered" evidence="3">
    <location>
        <begin position="39"/>
        <end position="69"/>
    </location>
</feature>
<dbReference type="GO" id="GO:0003723">
    <property type="term" value="F:RNA binding"/>
    <property type="evidence" value="ECO:0007669"/>
    <property type="project" value="InterPro"/>
</dbReference>
<accession>A0A8H9GIX5</accession>
<dbReference type="EMBL" id="BMQG01000001">
    <property type="protein sequence ID" value="GGM30934.1"/>
    <property type="molecule type" value="Genomic_DNA"/>
</dbReference>
<evidence type="ECO:0000256" key="2">
    <source>
        <dbReference type="ARBA" id="ARBA00022801"/>
    </source>
</evidence>
<keyword evidence="6" id="KW-1185">Reference proteome</keyword>
<keyword evidence="2" id="KW-0378">Hydrolase</keyword>
<keyword evidence="4" id="KW-0732">Signal</keyword>
<feature type="compositionally biased region" description="Low complexity" evidence="3">
    <location>
        <begin position="39"/>
        <end position="49"/>
    </location>
</feature>
<proteinExistence type="predicted"/>
<sequence length="163" mass="17861">MKPARPALLLLIPLLLGACAAPDDDATVIRSDSTRVTTRTTVTTGSGPTNAGTVSQRQTTTTQQQTTRGALPVSALPREGQQVMRQIAQGGPFRYAKDGSTFGNRERRLPRQPGGYYREYTVPTPGETDRGARRIICGGQPDTRTDDCYYTADHYRTFRSLQP</sequence>
<dbReference type="SUPFAM" id="SSF53933">
    <property type="entry name" value="Microbial ribonucleases"/>
    <property type="match status" value="1"/>
</dbReference>
<dbReference type="InterPro" id="IPR000026">
    <property type="entry name" value="N1-like"/>
</dbReference>
<organism evidence="5 6">
    <name type="scientific">Deinococcus arenae</name>
    <dbReference type="NCBI Taxonomy" id="1452751"/>
    <lineage>
        <taxon>Bacteria</taxon>
        <taxon>Thermotogati</taxon>
        <taxon>Deinococcota</taxon>
        <taxon>Deinococci</taxon>
        <taxon>Deinococcales</taxon>
        <taxon>Deinococcaceae</taxon>
        <taxon>Deinococcus</taxon>
    </lineage>
</organism>
<name>A0A8H9GIX5_9DEIO</name>
<keyword evidence="1" id="KW-0540">Nuclease</keyword>
<comment type="caution">
    <text evidence="5">The sequence shown here is derived from an EMBL/GenBank/DDBJ whole genome shotgun (WGS) entry which is preliminary data.</text>
</comment>
<evidence type="ECO:0000256" key="3">
    <source>
        <dbReference type="SAM" id="MobiDB-lite"/>
    </source>
</evidence>
<feature type="compositionally biased region" description="Low complexity" evidence="3">
    <location>
        <begin position="56"/>
        <end position="68"/>
    </location>
</feature>
<dbReference type="GO" id="GO:0004521">
    <property type="term" value="F:RNA endonuclease activity"/>
    <property type="evidence" value="ECO:0007669"/>
    <property type="project" value="InterPro"/>
</dbReference>
<evidence type="ECO:0000256" key="1">
    <source>
        <dbReference type="ARBA" id="ARBA00022722"/>
    </source>
</evidence>
<dbReference type="Gene3D" id="3.10.450.30">
    <property type="entry name" value="Microbial ribonucleases"/>
    <property type="match status" value="1"/>
</dbReference>
<feature type="signal peptide" evidence="4">
    <location>
        <begin position="1"/>
        <end position="20"/>
    </location>
</feature>
<dbReference type="RefSeq" id="WP_155299587.1">
    <property type="nucleotide sequence ID" value="NZ_BMQG01000001.1"/>
</dbReference>
<evidence type="ECO:0000256" key="4">
    <source>
        <dbReference type="SAM" id="SignalP"/>
    </source>
</evidence>